<name>A0A2T5G7H6_9BACL</name>
<evidence type="ECO:0000313" key="2">
    <source>
        <dbReference type="Proteomes" id="UP000244016"/>
    </source>
</evidence>
<dbReference type="AlphaFoldDB" id="A0A2T5G7H6"/>
<proteinExistence type="predicted"/>
<gene>
    <name evidence="1" type="ORF">BLITH_1102</name>
</gene>
<evidence type="ECO:0000313" key="1">
    <source>
        <dbReference type="EMBL" id="PTQ52135.1"/>
    </source>
</evidence>
<sequence length="207" mass="24464">MPWDEQFEQWIVDAFWQMLDDLEVHYSVWPDLFEVTREHPEHYGRTEEEQIENYVLDALYDIMQNAWWESISPAQGEAFWEDAKNTFFLAALETLEEVIAEPIHQMNEAAYRAVKRSFEPRFPLKTPLGEFMRAYGEEGPDRYEDYSERLHVMAYVWTTLFFAHLEAIYPNAKKAVIFGPHYRRSQLRVISPRNKSKGPSSSQTGDS</sequence>
<reference evidence="1 2" key="1">
    <citation type="submission" date="2017-08" db="EMBL/GenBank/DDBJ databases">
        <title>Burning lignite coal seam in the remote Altai Mountains harbors a hydrogen-driven thermophilic microbial community.</title>
        <authorList>
            <person name="Kadnikov V.V."/>
            <person name="Mardanov A.V."/>
            <person name="Ivasenko D."/>
            <person name="Beletsky A.V."/>
            <person name="Karnachuk O.V."/>
            <person name="Ravin N.V."/>
        </authorList>
    </citation>
    <scope>NUCLEOTIDE SEQUENCE [LARGE SCALE GENOMIC DNA]</scope>
    <source>
        <strain evidence="1">AL31</strain>
    </source>
</reference>
<protein>
    <submittedName>
        <fullName evidence="1">Uncharacterized protein</fullName>
    </submittedName>
</protein>
<organism evidence="1 2">
    <name type="scientific">Brockia lithotrophica</name>
    <dbReference type="NCBI Taxonomy" id="933949"/>
    <lineage>
        <taxon>Bacteria</taxon>
        <taxon>Bacillati</taxon>
        <taxon>Bacillota</taxon>
        <taxon>Bacilli</taxon>
        <taxon>Bacillales</taxon>
        <taxon>Bacillales Family X. Incertae Sedis</taxon>
        <taxon>Brockia</taxon>
    </lineage>
</organism>
<comment type="caution">
    <text evidence="1">The sequence shown here is derived from an EMBL/GenBank/DDBJ whole genome shotgun (WGS) entry which is preliminary data.</text>
</comment>
<accession>A0A2T5G7H6</accession>
<dbReference type="EMBL" id="PEBW01000003">
    <property type="protein sequence ID" value="PTQ52135.1"/>
    <property type="molecule type" value="Genomic_DNA"/>
</dbReference>
<dbReference type="Proteomes" id="UP000244016">
    <property type="component" value="Unassembled WGS sequence"/>
</dbReference>